<feature type="domain" description="Major facilitator superfamily (MFS) profile" evidence="10">
    <location>
        <begin position="16"/>
        <end position="503"/>
    </location>
</feature>
<feature type="region of interest" description="Disordered" evidence="8">
    <location>
        <begin position="507"/>
        <end position="557"/>
    </location>
</feature>
<keyword evidence="7" id="KW-0046">Antibiotic resistance</keyword>
<dbReference type="SUPFAM" id="SSF103473">
    <property type="entry name" value="MFS general substrate transporter"/>
    <property type="match status" value="1"/>
</dbReference>
<feature type="transmembrane region" description="Helical" evidence="9">
    <location>
        <begin position="14"/>
        <end position="37"/>
    </location>
</feature>
<evidence type="ECO:0000256" key="5">
    <source>
        <dbReference type="ARBA" id="ARBA00022989"/>
    </source>
</evidence>
<organism evidence="11 12">
    <name type="scientific">Streptomyces rubrolavendulae</name>
    <dbReference type="NCBI Taxonomy" id="285473"/>
    <lineage>
        <taxon>Bacteria</taxon>
        <taxon>Bacillati</taxon>
        <taxon>Actinomycetota</taxon>
        <taxon>Actinomycetes</taxon>
        <taxon>Kitasatosporales</taxon>
        <taxon>Streptomycetaceae</taxon>
        <taxon>Streptomyces</taxon>
    </lineage>
</organism>
<dbReference type="PANTHER" id="PTHR42718">
    <property type="entry name" value="MAJOR FACILITATOR SUPERFAMILY MULTIDRUG TRANSPORTER MFSC"/>
    <property type="match status" value="1"/>
</dbReference>
<dbReference type="GO" id="GO:0046677">
    <property type="term" value="P:response to antibiotic"/>
    <property type="evidence" value="ECO:0007669"/>
    <property type="project" value="UniProtKB-KW"/>
</dbReference>
<dbReference type="Proteomes" id="UP000095349">
    <property type="component" value="Chromosome"/>
</dbReference>
<evidence type="ECO:0000256" key="6">
    <source>
        <dbReference type="ARBA" id="ARBA00023136"/>
    </source>
</evidence>
<dbReference type="Pfam" id="PF07690">
    <property type="entry name" value="MFS_1"/>
    <property type="match status" value="1"/>
</dbReference>
<evidence type="ECO:0000313" key="11">
    <source>
        <dbReference type="EMBL" id="AOT61436.1"/>
    </source>
</evidence>
<dbReference type="AlphaFoldDB" id="A0A1D8G7M9"/>
<dbReference type="PANTHER" id="PTHR42718:SF47">
    <property type="entry name" value="METHYL VIOLOGEN RESISTANCE PROTEIN SMVA"/>
    <property type="match status" value="1"/>
</dbReference>
<protein>
    <submittedName>
        <fullName evidence="11">Antiseptic resistance protein</fullName>
    </submittedName>
</protein>
<evidence type="ECO:0000256" key="2">
    <source>
        <dbReference type="ARBA" id="ARBA00022448"/>
    </source>
</evidence>
<feature type="transmembrane region" description="Helical" evidence="9">
    <location>
        <begin position="359"/>
        <end position="385"/>
    </location>
</feature>
<comment type="subcellular location">
    <subcellularLocation>
        <location evidence="1">Cell membrane</location>
        <topology evidence="1">Multi-pass membrane protein</topology>
    </subcellularLocation>
</comment>
<dbReference type="InterPro" id="IPR011701">
    <property type="entry name" value="MFS"/>
</dbReference>
<dbReference type="GO" id="GO:0005886">
    <property type="term" value="C:plasma membrane"/>
    <property type="evidence" value="ECO:0007669"/>
    <property type="project" value="UniProtKB-SubCell"/>
</dbReference>
<proteinExistence type="predicted"/>
<feature type="transmembrane region" description="Helical" evidence="9">
    <location>
        <begin position="227"/>
        <end position="248"/>
    </location>
</feature>
<name>A0A1D8G7M9_9ACTN</name>
<evidence type="ECO:0000256" key="4">
    <source>
        <dbReference type="ARBA" id="ARBA00022692"/>
    </source>
</evidence>
<keyword evidence="3" id="KW-1003">Cell membrane</keyword>
<dbReference type="InterPro" id="IPR036259">
    <property type="entry name" value="MFS_trans_sf"/>
</dbReference>
<feature type="transmembrane region" description="Helical" evidence="9">
    <location>
        <begin position="166"/>
        <end position="190"/>
    </location>
</feature>
<keyword evidence="6 9" id="KW-0472">Membrane</keyword>
<feature type="transmembrane region" description="Helical" evidence="9">
    <location>
        <begin position="269"/>
        <end position="294"/>
    </location>
</feature>
<evidence type="ECO:0000256" key="9">
    <source>
        <dbReference type="SAM" id="Phobius"/>
    </source>
</evidence>
<feature type="transmembrane region" description="Helical" evidence="9">
    <location>
        <begin position="334"/>
        <end position="353"/>
    </location>
</feature>
<evidence type="ECO:0000313" key="12">
    <source>
        <dbReference type="Proteomes" id="UP000095349"/>
    </source>
</evidence>
<dbReference type="OrthoDB" id="9781469at2"/>
<dbReference type="CDD" id="cd17321">
    <property type="entry name" value="MFS_MMR_MDR_like"/>
    <property type="match status" value="1"/>
</dbReference>
<evidence type="ECO:0000256" key="1">
    <source>
        <dbReference type="ARBA" id="ARBA00004651"/>
    </source>
</evidence>
<feature type="transmembrane region" description="Helical" evidence="9">
    <location>
        <begin position="202"/>
        <end position="221"/>
    </location>
</feature>
<gene>
    <name evidence="11" type="primary">qacA_4</name>
    <name evidence="11" type="ORF">A4G23_04323</name>
</gene>
<feature type="transmembrane region" description="Helical" evidence="9">
    <location>
        <begin position="306"/>
        <end position="327"/>
    </location>
</feature>
<feature type="transmembrane region" description="Helical" evidence="9">
    <location>
        <begin position="480"/>
        <end position="499"/>
    </location>
</feature>
<accession>A0A1D8G7M9</accession>
<keyword evidence="4 9" id="KW-0812">Transmembrane</keyword>
<evidence type="ECO:0000259" key="10">
    <source>
        <dbReference type="PROSITE" id="PS50850"/>
    </source>
</evidence>
<dbReference type="PATRIC" id="fig|285473.5.peg.4540"/>
<feature type="transmembrane region" description="Helical" evidence="9">
    <location>
        <begin position="82"/>
        <end position="101"/>
    </location>
</feature>
<dbReference type="EMBL" id="CP017316">
    <property type="protein sequence ID" value="AOT61436.1"/>
    <property type="molecule type" value="Genomic_DNA"/>
</dbReference>
<keyword evidence="12" id="KW-1185">Reference proteome</keyword>
<evidence type="ECO:0000256" key="3">
    <source>
        <dbReference type="ARBA" id="ARBA00022475"/>
    </source>
</evidence>
<feature type="compositionally biased region" description="Basic and acidic residues" evidence="8">
    <location>
        <begin position="545"/>
        <end position="557"/>
    </location>
</feature>
<dbReference type="PROSITE" id="PS50850">
    <property type="entry name" value="MFS"/>
    <property type="match status" value="1"/>
</dbReference>
<feature type="compositionally biased region" description="Gly residues" evidence="8">
    <location>
        <begin position="512"/>
        <end position="523"/>
    </location>
</feature>
<feature type="transmembrane region" description="Helical" evidence="9">
    <location>
        <begin position="52"/>
        <end position="70"/>
    </location>
</feature>
<dbReference type="Gene3D" id="1.20.1250.20">
    <property type="entry name" value="MFS general substrate transporter like domains"/>
    <property type="match status" value="1"/>
</dbReference>
<evidence type="ECO:0000256" key="7">
    <source>
        <dbReference type="ARBA" id="ARBA00023251"/>
    </source>
</evidence>
<keyword evidence="5 9" id="KW-1133">Transmembrane helix</keyword>
<feature type="transmembrane region" description="Helical" evidence="9">
    <location>
        <begin position="140"/>
        <end position="160"/>
    </location>
</feature>
<keyword evidence="2" id="KW-0813">Transport</keyword>
<evidence type="ECO:0000256" key="8">
    <source>
        <dbReference type="SAM" id="MobiDB-lite"/>
    </source>
</evidence>
<dbReference type="KEGG" id="srn:A4G23_04323"/>
<sequence length="557" mass="56116">MIADAPPTAGRREWIGLAVLALPTLLLSMDLSVLYLAVPHLSADLRPSGAELLWIMDIYGFLMAGFLVMMGTLGDRIGRRRLLLFGAAAFGAASALAAFSSSSEMLIATRALLGIAGATLAPSTLALLRTMFHDPGQRTVAIGVWTVCFSAGSVIGPLAGGALLAHFWWGSVFLISVPVMLLLLVAGPLLLPEHRSGDAGRVDVLSAAMSVVAVLGVIHGIKDIAAHGPGALGASAIVGGLAVGALFVHRQRRLTDPLLDLGLFSAPRFGPALGIMGLAVLVMSGTLFFVAQYLQLVRGLSPLRAGLWMMPMACGVVVGAAVTAQAIRRIRQPFVMGAGLLVSCGAFLLLSRMDTGSPIGLFTAGVFCMSFGVAPVMILGLELAVGSAPPERAGAASSVAETVQELALGLGVAAIGSIGTAVYRGQIDGALPRGVPAGAARAARDTLGGAVHAAGELSGATGDALLAVTRAAFTEGLRTAAAICAALVALGALVTVTVLRNIGGPQPTGEGTVSGGPGAGGPGAPAPGGRETPAVPTGRDGASATDRRDAPVADRRE</sequence>
<dbReference type="GO" id="GO:0022857">
    <property type="term" value="F:transmembrane transporter activity"/>
    <property type="evidence" value="ECO:0007669"/>
    <property type="project" value="InterPro"/>
</dbReference>
<reference evidence="11 12" key="1">
    <citation type="submission" date="2016-09" db="EMBL/GenBank/DDBJ databases">
        <title>Streptomyces rubrolavendulae MJM4426 Genome sequencing and assembly.</title>
        <authorList>
            <person name="Kim J.-G."/>
        </authorList>
    </citation>
    <scope>NUCLEOTIDE SEQUENCE [LARGE SCALE GENOMIC DNA]</scope>
    <source>
        <strain evidence="11 12">MJM4426</strain>
    </source>
</reference>
<feature type="transmembrane region" description="Helical" evidence="9">
    <location>
        <begin position="107"/>
        <end position="128"/>
    </location>
</feature>
<dbReference type="InterPro" id="IPR020846">
    <property type="entry name" value="MFS_dom"/>
</dbReference>